<dbReference type="InterPro" id="IPR007016">
    <property type="entry name" value="O-antigen_ligase-rel_domated"/>
</dbReference>
<organism evidence="7 8">
    <name type="scientific">Candidatus Roizmanbacteria bacterium CG_4_8_14_3_um_filter_36_10</name>
    <dbReference type="NCBI Taxonomy" id="1974834"/>
    <lineage>
        <taxon>Bacteria</taxon>
        <taxon>Candidatus Roizmaniibacteriota</taxon>
    </lineage>
</organism>
<dbReference type="PANTHER" id="PTHR37422:SF13">
    <property type="entry name" value="LIPOPOLYSACCHARIDE BIOSYNTHESIS PROTEIN PA4999-RELATED"/>
    <property type="match status" value="1"/>
</dbReference>
<evidence type="ECO:0000256" key="5">
    <source>
        <dbReference type="SAM" id="Phobius"/>
    </source>
</evidence>
<evidence type="ECO:0000313" key="7">
    <source>
        <dbReference type="EMBL" id="PJC82329.1"/>
    </source>
</evidence>
<sequence length="820" mass="96849">MITFYLFLLSFFLEATTVLKRENVFFLYLLLPGLYFLEAQLSQKKILFPKKISFIYSLFIVILLISFCFSIDKINSFDHLLYYFSAYFVFIFALNEKEKILPQFKAALITFGFFSSLISLLPKNLFPPTAYQLVFPFYGNHNHLGDFLGIVILWLIYDFLTKRQAINLYLTLFFLPFFLFAYSRSAYLDLFLVGGSMVISFKIRKKPVFEFAGFIFILVLIFFIFSQKQTFQASFLKPFLPAAERYLKTQPRDLWSGRAEYFSQAIRGFLEKPLFGWGIGNFTYPSNKYVTDNLQQVSSALNLPLTILTEVGIFGFLAFLGFVLNIYLNRDPKEKIIFYLFLYLGLNFLTNYTYSLYGVYLFWFFLAGLLYKKKDREEFFFYPLFSLVVLFLLFLRLTAEILNLTGNFYWSLKLFPFTHKGYQGLISQEFFQGEKNSAENLAEKYYRFSSASFSTLDFLADFNQVEGNLKQALIYRLELLKNYHYPPLAALKKTYLLKKDVEGKKQADQYFMSFFDRLEENFWRSSIFKDEVWRFCGQENIVGCRFYYFYEPDPKSHEKILKQVPYQENYTINKDTLNDRFNYSIEKPKDVFRVVILGDSLTFGLLVKTKDNWTEKLEDLLNKRLIDANIKKIEVINLAVHGYDIPYEVERFRKRGIKYQPDLVIWSLSSGNFYQFNEVMLGKTRLYEEEMKKSGELNTAIKKGDYYPSWEKSYKETLSELGGEKILDQIKKYLNEFNHYYRGPLLIITSPDISNKETSLLSKTVNRPAGLFLRQVKELSDSNFYFPKTGQLNKEGHQLLAERVFSYLIDNRLVLCRRCR</sequence>
<feature type="transmembrane region" description="Helical" evidence="5">
    <location>
        <begin position="142"/>
        <end position="160"/>
    </location>
</feature>
<dbReference type="InterPro" id="IPR051533">
    <property type="entry name" value="WaaL-like"/>
</dbReference>
<accession>A0A2M8GPA0</accession>
<feature type="transmembrane region" description="Helical" evidence="5">
    <location>
        <begin position="77"/>
        <end position="94"/>
    </location>
</feature>
<feature type="transmembrane region" description="Helical" evidence="5">
    <location>
        <begin position="340"/>
        <end position="367"/>
    </location>
</feature>
<dbReference type="AlphaFoldDB" id="A0A2M8GPA0"/>
<evidence type="ECO:0000256" key="2">
    <source>
        <dbReference type="ARBA" id="ARBA00022692"/>
    </source>
</evidence>
<keyword evidence="3 5" id="KW-1133">Transmembrane helix</keyword>
<dbReference type="InterPro" id="IPR036514">
    <property type="entry name" value="SGNH_hydro_sf"/>
</dbReference>
<comment type="caution">
    <text evidence="7">The sequence shown here is derived from an EMBL/GenBank/DDBJ whole genome shotgun (WGS) entry which is preliminary data.</text>
</comment>
<dbReference type="EMBL" id="PFQK01000002">
    <property type="protein sequence ID" value="PJC82329.1"/>
    <property type="molecule type" value="Genomic_DNA"/>
</dbReference>
<dbReference type="Pfam" id="PF04932">
    <property type="entry name" value="Wzy_C"/>
    <property type="match status" value="1"/>
</dbReference>
<feature type="transmembrane region" description="Helical" evidence="5">
    <location>
        <begin position="106"/>
        <end position="122"/>
    </location>
</feature>
<name>A0A2M8GPA0_9BACT</name>
<feature type="domain" description="O-antigen ligase-related" evidence="6">
    <location>
        <begin position="172"/>
        <end position="320"/>
    </location>
</feature>
<feature type="transmembrane region" description="Helical" evidence="5">
    <location>
        <begin position="25"/>
        <end position="41"/>
    </location>
</feature>
<dbReference type="GO" id="GO:0016020">
    <property type="term" value="C:membrane"/>
    <property type="evidence" value="ECO:0007669"/>
    <property type="project" value="UniProtKB-SubCell"/>
</dbReference>
<dbReference type="Gene3D" id="3.40.50.1110">
    <property type="entry name" value="SGNH hydrolase"/>
    <property type="match status" value="1"/>
</dbReference>
<feature type="transmembrane region" description="Helical" evidence="5">
    <location>
        <begin position="167"/>
        <end position="187"/>
    </location>
</feature>
<feature type="transmembrane region" description="Helical" evidence="5">
    <location>
        <begin position="207"/>
        <end position="225"/>
    </location>
</feature>
<proteinExistence type="predicted"/>
<protein>
    <recommendedName>
        <fullName evidence="6">O-antigen ligase-related domain-containing protein</fullName>
    </recommendedName>
</protein>
<feature type="transmembrane region" description="Helical" evidence="5">
    <location>
        <begin position="379"/>
        <end position="399"/>
    </location>
</feature>
<feature type="transmembrane region" description="Helical" evidence="5">
    <location>
        <begin position="305"/>
        <end position="328"/>
    </location>
</feature>
<evidence type="ECO:0000256" key="3">
    <source>
        <dbReference type="ARBA" id="ARBA00022989"/>
    </source>
</evidence>
<reference evidence="8" key="1">
    <citation type="submission" date="2017-09" db="EMBL/GenBank/DDBJ databases">
        <title>Depth-based differentiation of microbial function through sediment-hosted aquifers and enrichment of novel symbionts in the deep terrestrial subsurface.</title>
        <authorList>
            <person name="Probst A.J."/>
            <person name="Ladd B."/>
            <person name="Jarett J.K."/>
            <person name="Geller-Mcgrath D.E."/>
            <person name="Sieber C.M.K."/>
            <person name="Emerson J.B."/>
            <person name="Anantharaman K."/>
            <person name="Thomas B.C."/>
            <person name="Malmstrom R."/>
            <person name="Stieglmeier M."/>
            <person name="Klingl A."/>
            <person name="Woyke T."/>
            <person name="Ryan C.M."/>
            <person name="Banfield J.F."/>
        </authorList>
    </citation>
    <scope>NUCLEOTIDE SEQUENCE [LARGE SCALE GENOMIC DNA]</scope>
</reference>
<gene>
    <name evidence="7" type="ORF">CO007_00040</name>
</gene>
<evidence type="ECO:0000259" key="6">
    <source>
        <dbReference type="Pfam" id="PF04932"/>
    </source>
</evidence>
<keyword evidence="2 5" id="KW-0812">Transmembrane</keyword>
<feature type="transmembrane region" description="Helical" evidence="5">
    <location>
        <begin position="53"/>
        <end position="71"/>
    </location>
</feature>
<keyword evidence="4 5" id="KW-0472">Membrane</keyword>
<dbReference type="SUPFAM" id="SSF52266">
    <property type="entry name" value="SGNH hydrolase"/>
    <property type="match status" value="1"/>
</dbReference>
<evidence type="ECO:0000256" key="1">
    <source>
        <dbReference type="ARBA" id="ARBA00004141"/>
    </source>
</evidence>
<dbReference type="PANTHER" id="PTHR37422">
    <property type="entry name" value="TEICHURONIC ACID BIOSYNTHESIS PROTEIN TUAE"/>
    <property type="match status" value="1"/>
</dbReference>
<comment type="subcellular location">
    <subcellularLocation>
        <location evidence="1">Membrane</location>
        <topology evidence="1">Multi-pass membrane protein</topology>
    </subcellularLocation>
</comment>
<evidence type="ECO:0000313" key="8">
    <source>
        <dbReference type="Proteomes" id="UP000229370"/>
    </source>
</evidence>
<dbReference type="Proteomes" id="UP000229370">
    <property type="component" value="Unassembled WGS sequence"/>
</dbReference>
<evidence type="ECO:0000256" key="4">
    <source>
        <dbReference type="ARBA" id="ARBA00023136"/>
    </source>
</evidence>